<evidence type="ECO:0000313" key="8">
    <source>
        <dbReference type="EMBL" id="NDK90677.1"/>
    </source>
</evidence>
<dbReference type="InterPro" id="IPR007867">
    <property type="entry name" value="GMC_OxRtase_C"/>
</dbReference>
<evidence type="ECO:0000313" key="9">
    <source>
        <dbReference type="Proteomes" id="UP000466307"/>
    </source>
</evidence>
<reference evidence="8 9" key="1">
    <citation type="submission" date="2020-01" db="EMBL/GenBank/DDBJ databases">
        <title>Investigation of new actinobacteria for the biodesulphurisation of diesel fuel.</title>
        <authorList>
            <person name="Athi Narayanan S.M."/>
        </authorList>
    </citation>
    <scope>NUCLEOTIDE SEQUENCE [LARGE SCALE GENOMIC DNA]</scope>
    <source>
        <strain evidence="8 9">213E</strain>
    </source>
</reference>
<gene>
    <name evidence="8" type="primary">mftG</name>
    <name evidence="8" type="ORF">GYA93_13960</name>
</gene>
<dbReference type="GO" id="GO:0019285">
    <property type="term" value="P:glycine betaine biosynthetic process from choline"/>
    <property type="evidence" value="ECO:0007669"/>
    <property type="project" value="TreeGrafter"/>
</dbReference>
<dbReference type="GO" id="GO:0008812">
    <property type="term" value="F:choline dehydrogenase activity"/>
    <property type="evidence" value="ECO:0007669"/>
    <property type="project" value="TreeGrafter"/>
</dbReference>
<keyword evidence="9" id="KW-1185">Reference proteome</keyword>
<dbReference type="Gene3D" id="3.30.410.40">
    <property type="match status" value="1"/>
</dbReference>
<dbReference type="InterPro" id="IPR000172">
    <property type="entry name" value="GMC_OxRdtase_N"/>
</dbReference>
<feature type="domain" description="Glucose-methanol-choline oxidoreductase N-terminal" evidence="6">
    <location>
        <begin position="6"/>
        <end position="240"/>
    </location>
</feature>
<evidence type="ECO:0000256" key="1">
    <source>
        <dbReference type="ARBA" id="ARBA00001974"/>
    </source>
</evidence>
<dbReference type="EC" id="1.-.-.-" evidence="8"/>
<proteinExistence type="inferred from homology"/>
<accession>A0A7K3LT29</accession>
<comment type="cofactor">
    <cofactor evidence="1 5">
        <name>FAD</name>
        <dbReference type="ChEBI" id="CHEBI:57692"/>
    </cofactor>
</comment>
<dbReference type="PANTHER" id="PTHR11552">
    <property type="entry name" value="GLUCOSE-METHANOL-CHOLINE GMC OXIDOREDUCTASE"/>
    <property type="match status" value="1"/>
</dbReference>
<dbReference type="PIRSF" id="PIRSF000137">
    <property type="entry name" value="Alcohol_oxidase"/>
    <property type="match status" value="1"/>
</dbReference>
<dbReference type="Pfam" id="PF00732">
    <property type="entry name" value="GMC_oxred_N"/>
    <property type="match status" value="1"/>
</dbReference>
<evidence type="ECO:0000256" key="2">
    <source>
        <dbReference type="ARBA" id="ARBA00010790"/>
    </source>
</evidence>
<feature type="domain" description="Glucose-methanol-choline oxidoreductase C-terminal" evidence="7">
    <location>
        <begin position="373"/>
        <end position="427"/>
    </location>
</feature>
<dbReference type="EMBL" id="JAADZU010000044">
    <property type="protein sequence ID" value="NDK90677.1"/>
    <property type="molecule type" value="Genomic_DNA"/>
</dbReference>
<dbReference type="InterPro" id="IPR012132">
    <property type="entry name" value="GMC_OxRdtase"/>
</dbReference>
<dbReference type="AlphaFoldDB" id="A0A7K3LT29"/>
<feature type="binding site" evidence="5">
    <location>
        <position position="198"/>
    </location>
    <ligand>
        <name>FAD</name>
        <dbReference type="ChEBI" id="CHEBI:57692"/>
    </ligand>
</feature>
<comment type="similarity">
    <text evidence="2">Belongs to the GMC oxidoreductase family.</text>
</comment>
<dbReference type="GO" id="GO:0016020">
    <property type="term" value="C:membrane"/>
    <property type="evidence" value="ECO:0007669"/>
    <property type="project" value="TreeGrafter"/>
</dbReference>
<dbReference type="Proteomes" id="UP000466307">
    <property type="component" value="Unassembled WGS sequence"/>
</dbReference>
<evidence type="ECO:0000256" key="5">
    <source>
        <dbReference type="PIRSR" id="PIRSR000137-2"/>
    </source>
</evidence>
<dbReference type="SUPFAM" id="SSF51905">
    <property type="entry name" value="FAD/NAD(P)-binding domain"/>
    <property type="match status" value="1"/>
</dbReference>
<sequence length="435" mass="45648">MTDRFDVVVVGAGSAGSVLADALTRGGTRTVLLLEQGPGWPDDAVRSLQRLPIGSGEPHATPVPEASGLPVVRGRGLGGSSAVNGAYFLRRHRDDFDDWPAGWDLDTVEAAYAELDGPHGRMSASPFGDDELGDTAIAFESFWRTRIPVRPPGDPWPIVGLNRVVSNRRDGLRMTSAEAFLRPAIGRPGLTVRTGVTVGEVLVVDGRVTGVRTASGDIACGEVILCAGTLGTAGILLRSGGLSVPRTLGVGEHREILVGYRRRQETSAADLPALLQSVVHTESGVEIRCYSDDFGRYIGGVSGRRPVIGVCGMRPAGTGQVFLDDTGEVRLHLDDPERVVLQTLSAIADDVRDMLASSEFAGIVESGSIMIDPTVGTSQHAWGTMPMGVATDGAGVVDGVRGLRIVDGSILPGDGRSGPHATTMMVAYRVGETLA</sequence>
<evidence type="ECO:0000256" key="3">
    <source>
        <dbReference type="ARBA" id="ARBA00022630"/>
    </source>
</evidence>
<keyword evidence="3" id="KW-0285">Flavoprotein</keyword>
<dbReference type="PANTHER" id="PTHR11552:SF147">
    <property type="entry name" value="CHOLINE DEHYDROGENASE, MITOCHONDRIAL"/>
    <property type="match status" value="1"/>
</dbReference>
<dbReference type="InterPro" id="IPR030900">
    <property type="entry name" value="GMC_mycofac_OxRdtase"/>
</dbReference>
<evidence type="ECO:0000259" key="7">
    <source>
        <dbReference type="Pfam" id="PF05199"/>
    </source>
</evidence>
<organism evidence="8 9">
    <name type="scientific">Gordonia desulfuricans</name>
    <dbReference type="NCBI Taxonomy" id="89051"/>
    <lineage>
        <taxon>Bacteria</taxon>
        <taxon>Bacillati</taxon>
        <taxon>Actinomycetota</taxon>
        <taxon>Actinomycetes</taxon>
        <taxon>Mycobacteriales</taxon>
        <taxon>Gordoniaceae</taxon>
        <taxon>Gordonia</taxon>
    </lineage>
</organism>
<name>A0A7K3LT29_9ACTN</name>
<dbReference type="InterPro" id="IPR036188">
    <property type="entry name" value="FAD/NAD-bd_sf"/>
</dbReference>
<keyword evidence="4 5" id="KW-0274">FAD</keyword>
<dbReference type="Pfam" id="PF05199">
    <property type="entry name" value="GMC_oxred_C"/>
    <property type="match status" value="1"/>
</dbReference>
<dbReference type="Gene3D" id="3.50.50.60">
    <property type="entry name" value="FAD/NAD(P)-binding domain"/>
    <property type="match status" value="2"/>
</dbReference>
<dbReference type="GO" id="GO:0050660">
    <property type="term" value="F:flavin adenine dinucleotide binding"/>
    <property type="evidence" value="ECO:0007669"/>
    <property type="project" value="InterPro"/>
</dbReference>
<dbReference type="NCBIfam" id="TIGR04542">
    <property type="entry name" value="GMC_mycofac_2"/>
    <property type="match status" value="1"/>
</dbReference>
<evidence type="ECO:0000259" key="6">
    <source>
        <dbReference type="Pfam" id="PF00732"/>
    </source>
</evidence>
<keyword evidence="8" id="KW-0560">Oxidoreductase</keyword>
<comment type="caution">
    <text evidence="8">The sequence shown here is derived from an EMBL/GenBank/DDBJ whole genome shotgun (WGS) entry which is preliminary data.</text>
</comment>
<protein>
    <submittedName>
        <fullName evidence="8">Mycofactocin system GMC family oxidoreductase MftG</fullName>
        <ecNumber evidence="8">1.-.-.-</ecNumber>
    </submittedName>
</protein>
<evidence type="ECO:0000256" key="4">
    <source>
        <dbReference type="ARBA" id="ARBA00022827"/>
    </source>
</evidence>